<dbReference type="Proteomes" id="UP001458880">
    <property type="component" value="Unassembled WGS sequence"/>
</dbReference>
<organism evidence="1 2">
    <name type="scientific">Popillia japonica</name>
    <name type="common">Japanese beetle</name>
    <dbReference type="NCBI Taxonomy" id="7064"/>
    <lineage>
        <taxon>Eukaryota</taxon>
        <taxon>Metazoa</taxon>
        <taxon>Ecdysozoa</taxon>
        <taxon>Arthropoda</taxon>
        <taxon>Hexapoda</taxon>
        <taxon>Insecta</taxon>
        <taxon>Pterygota</taxon>
        <taxon>Neoptera</taxon>
        <taxon>Endopterygota</taxon>
        <taxon>Coleoptera</taxon>
        <taxon>Polyphaga</taxon>
        <taxon>Scarabaeiformia</taxon>
        <taxon>Scarabaeidae</taxon>
        <taxon>Rutelinae</taxon>
        <taxon>Popillia</taxon>
    </lineage>
</organism>
<evidence type="ECO:0000313" key="1">
    <source>
        <dbReference type="EMBL" id="KAK9746804.1"/>
    </source>
</evidence>
<reference evidence="1 2" key="1">
    <citation type="journal article" date="2024" name="BMC Genomics">
        <title>De novo assembly and annotation of Popillia japonica's genome with initial clues to its potential as an invasive pest.</title>
        <authorList>
            <person name="Cucini C."/>
            <person name="Boschi S."/>
            <person name="Funari R."/>
            <person name="Cardaioli E."/>
            <person name="Iannotti N."/>
            <person name="Marturano G."/>
            <person name="Paoli F."/>
            <person name="Bruttini M."/>
            <person name="Carapelli A."/>
            <person name="Frati F."/>
            <person name="Nardi F."/>
        </authorList>
    </citation>
    <scope>NUCLEOTIDE SEQUENCE [LARGE SCALE GENOMIC DNA]</scope>
    <source>
        <strain evidence="1">DMR45628</strain>
    </source>
</reference>
<accession>A0AAW1MLQ9</accession>
<dbReference type="EMBL" id="JASPKY010000037">
    <property type="protein sequence ID" value="KAK9746804.1"/>
    <property type="molecule type" value="Genomic_DNA"/>
</dbReference>
<proteinExistence type="predicted"/>
<comment type="caution">
    <text evidence="1">The sequence shown here is derived from an EMBL/GenBank/DDBJ whole genome shotgun (WGS) entry which is preliminary data.</text>
</comment>
<dbReference type="AlphaFoldDB" id="A0AAW1MLQ9"/>
<name>A0AAW1MLQ9_POPJA</name>
<keyword evidence="2" id="KW-1185">Reference proteome</keyword>
<protein>
    <submittedName>
        <fullName evidence="1">Uncharacterized protein</fullName>
    </submittedName>
</protein>
<gene>
    <name evidence="1" type="ORF">QE152_g5857</name>
</gene>
<sequence length="137" mass="16001">MINFIRVVIQSNVSYYEKLCLSKYVRLRLLQLAEDVVTMEAGKIEKLCLSKYVRLRLLQLAEDVVTMEAGKIPKKRLIKGIQGEKPNSRPRGRCEEVVDKSPKELIGIRSWKQLTEDKEVWRRILKKTKSQCRTVEP</sequence>
<evidence type="ECO:0000313" key="2">
    <source>
        <dbReference type="Proteomes" id="UP001458880"/>
    </source>
</evidence>